<dbReference type="RefSeq" id="WP_008825374.1">
    <property type="nucleotide sequence ID" value="NZ_AFNU02000008.1"/>
</dbReference>
<gene>
    <name evidence="1" type="ORF">HLPCO_002239</name>
</gene>
<organism evidence="1 2">
    <name type="scientific">Haloplasma contractile SSD-17B</name>
    <dbReference type="NCBI Taxonomy" id="1033810"/>
    <lineage>
        <taxon>Bacteria</taxon>
        <taxon>Bacillati</taxon>
        <taxon>Mycoplasmatota</taxon>
        <taxon>Mollicutes</taxon>
        <taxon>Haloplasmatales</taxon>
        <taxon>Haloplasmataceae</taxon>
        <taxon>Haloplasma</taxon>
    </lineage>
</organism>
<dbReference type="Proteomes" id="UP000005707">
    <property type="component" value="Unassembled WGS sequence"/>
</dbReference>
<proteinExistence type="predicted"/>
<dbReference type="InParanoid" id="F7Q2Q2"/>
<dbReference type="OrthoDB" id="2084485at2"/>
<keyword evidence="2" id="KW-1185">Reference proteome</keyword>
<name>F7Q2Q2_9MOLU</name>
<reference evidence="1 2" key="1">
    <citation type="journal article" date="2011" name="J. Bacteriol.">
        <title>Genome sequence of Haloplasma contractile, an unusual contractile bacterium from a deep-sea anoxic brine lake.</title>
        <authorList>
            <person name="Antunes A."/>
            <person name="Alam I."/>
            <person name="El Dorry H."/>
            <person name="Siam R."/>
            <person name="Robertson A."/>
            <person name="Bajic V.B."/>
            <person name="Stingl U."/>
        </authorList>
    </citation>
    <scope>NUCLEOTIDE SEQUENCE [LARGE SCALE GENOMIC DNA]</scope>
    <source>
        <strain evidence="1 2">SSD-17B</strain>
    </source>
</reference>
<comment type="caution">
    <text evidence="1">The sequence shown here is derived from an EMBL/GenBank/DDBJ whole genome shotgun (WGS) entry which is preliminary data.</text>
</comment>
<protein>
    <submittedName>
        <fullName evidence="1">Uncharacterized protein</fullName>
    </submittedName>
</protein>
<sequence>MKSLELSNNINRIEEFILPDSEIGIIQIDYTNHNVVIPMKIIEPRFKVIEKKLSFENVKKFNIEILEPWGEGIYINNYSYKIEVINNEEFISISIILNSGDKIVITSKRLSFLDN</sequence>
<accession>F7Q2Q2</accession>
<evidence type="ECO:0000313" key="1">
    <source>
        <dbReference type="EMBL" id="ERJ11756.1"/>
    </source>
</evidence>
<dbReference type="EMBL" id="AFNU02000008">
    <property type="protein sequence ID" value="ERJ11756.1"/>
    <property type="molecule type" value="Genomic_DNA"/>
</dbReference>
<dbReference type="STRING" id="1033810.HLPCO_002239"/>
<dbReference type="AlphaFoldDB" id="F7Q2Q2"/>
<evidence type="ECO:0000313" key="2">
    <source>
        <dbReference type="Proteomes" id="UP000005707"/>
    </source>
</evidence>
<reference evidence="1 2" key="2">
    <citation type="journal article" date="2013" name="PLoS ONE">
        <title>INDIGO - INtegrated Data Warehouse of MIcrobial GenOmes with Examples from the Red Sea Extremophiles.</title>
        <authorList>
            <person name="Alam I."/>
            <person name="Antunes A."/>
            <person name="Kamau A.A."/>
            <person name="Ba Alawi W."/>
            <person name="Kalkatawi M."/>
            <person name="Stingl U."/>
            <person name="Bajic V.B."/>
        </authorList>
    </citation>
    <scope>NUCLEOTIDE SEQUENCE [LARGE SCALE GENOMIC DNA]</scope>
    <source>
        <strain evidence="1 2">SSD-17B</strain>
    </source>
</reference>